<proteinExistence type="inferred from homology"/>
<dbReference type="SUPFAM" id="SSF48179">
    <property type="entry name" value="6-phosphogluconate dehydrogenase C-terminal domain-like"/>
    <property type="match status" value="1"/>
</dbReference>
<organism evidence="6 7">
    <name type="scientific">Cladobotryum mycophilum</name>
    <dbReference type="NCBI Taxonomy" id="491253"/>
    <lineage>
        <taxon>Eukaryota</taxon>
        <taxon>Fungi</taxon>
        <taxon>Dikarya</taxon>
        <taxon>Ascomycota</taxon>
        <taxon>Pezizomycotina</taxon>
        <taxon>Sordariomycetes</taxon>
        <taxon>Hypocreomycetidae</taxon>
        <taxon>Hypocreales</taxon>
        <taxon>Hypocreaceae</taxon>
        <taxon>Cladobotryum</taxon>
    </lineage>
</organism>
<comment type="caution">
    <text evidence="6">The sequence shown here is derived from an EMBL/GenBank/DDBJ whole genome shotgun (WGS) entry which is preliminary data.</text>
</comment>
<keyword evidence="2" id="KW-0521">NADP</keyword>
<dbReference type="PANTHER" id="PTHR43765:SF2">
    <property type="entry name" value="2-DEHYDROPANTOATE 2-REDUCTASE"/>
    <property type="match status" value="1"/>
</dbReference>
<keyword evidence="7" id="KW-1185">Reference proteome</keyword>
<reference evidence="6 7" key="1">
    <citation type="submission" date="2024-01" db="EMBL/GenBank/DDBJ databases">
        <title>Complete genome of Cladobotryum mycophilum ATHUM6906.</title>
        <authorList>
            <person name="Christinaki A.C."/>
            <person name="Myridakis A.I."/>
            <person name="Kouvelis V.N."/>
        </authorList>
    </citation>
    <scope>NUCLEOTIDE SEQUENCE [LARGE SCALE GENOMIC DNA]</scope>
    <source>
        <strain evidence="6 7">ATHUM6906</strain>
    </source>
</reference>
<dbReference type="Gene3D" id="1.10.1040.10">
    <property type="entry name" value="N-(1-d-carboxylethyl)-l-norvaline Dehydrogenase, domain 2"/>
    <property type="match status" value="1"/>
</dbReference>
<name>A0ABR0T0J1_9HYPO</name>
<dbReference type="InterPro" id="IPR013752">
    <property type="entry name" value="KPA_reductase"/>
</dbReference>
<dbReference type="EMBL" id="JAVFKD010000002">
    <property type="protein sequence ID" value="KAK5997471.1"/>
    <property type="molecule type" value="Genomic_DNA"/>
</dbReference>
<keyword evidence="3" id="KW-0560">Oxidoreductase</keyword>
<gene>
    <name evidence="6" type="ORF">PT974_02832</name>
</gene>
<evidence type="ECO:0000259" key="5">
    <source>
        <dbReference type="Pfam" id="PF08546"/>
    </source>
</evidence>
<dbReference type="InterPro" id="IPR013328">
    <property type="entry name" value="6PGD_dom2"/>
</dbReference>
<feature type="domain" description="Ketopantoate reductase C-terminal" evidence="5">
    <location>
        <begin position="230"/>
        <end position="371"/>
    </location>
</feature>
<protein>
    <submittedName>
        <fullName evidence="6">Ketoisovalerate reductase BEA2</fullName>
    </submittedName>
</protein>
<evidence type="ECO:0000256" key="2">
    <source>
        <dbReference type="ARBA" id="ARBA00022857"/>
    </source>
</evidence>
<dbReference type="PANTHER" id="PTHR43765">
    <property type="entry name" value="2-DEHYDROPANTOATE 2-REDUCTASE-RELATED"/>
    <property type="match status" value="1"/>
</dbReference>
<dbReference type="Gene3D" id="3.40.50.720">
    <property type="entry name" value="NAD(P)-binding Rossmann-like Domain"/>
    <property type="match status" value="1"/>
</dbReference>
<sequence>MATISAAPSRFTSKTLRLGPCKCVGNLGRLYASSLKQHPDNPPVTLVVHRKELLSQWLDSNGIEITRFGALKVNRDFDVEWWTETPPEQGRVCEVAGGKALHNLIIGTKASSAMPEVDRLRRYLSRNSTAAFLQNGMSKLWPPHGPEYISQRYTAGEEPNFLACINNHGVFSEGPFRSVHASPADVAMGSVLLNAKNSAPASSIGYLTKMITTAPYLNARSVSRADLWVLQLQKLVVNSVINPLTAILGCKNGWLFEDEDGPVAQVIDKLLAEASGVLQALINHDSSADILAPPPESVNSNQGVGQDYLKPLRAQLTAQFSQPQLRQMLYRIGEIVKENNSSMLQDVRAGKPTEIHDFNGWLVDTASFLNLTAHSSDGVNLNANIRAGDTPTHRILIDLVEARVVMNLSDLAQCLLAA</sequence>
<comment type="similarity">
    <text evidence="1">Belongs to the ketopantoate reductase family.</text>
</comment>
<evidence type="ECO:0000256" key="1">
    <source>
        <dbReference type="ARBA" id="ARBA00007870"/>
    </source>
</evidence>
<evidence type="ECO:0000259" key="4">
    <source>
        <dbReference type="Pfam" id="PF02558"/>
    </source>
</evidence>
<dbReference type="Proteomes" id="UP001338125">
    <property type="component" value="Unassembled WGS sequence"/>
</dbReference>
<evidence type="ECO:0000313" key="6">
    <source>
        <dbReference type="EMBL" id="KAK5997471.1"/>
    </source>
</evidence>
<dbReference type="Pfam" id="PF08546">
    <property type="entry name" value="ApbA_C"/>
    <property type="match status" value="1"/>
</dbReference>
<dbReference type="InterPro" id="IPR050838">
    <property type="entry name" value="Ketopantoate_reductase"/>
</dbReference>
<accession>A0ABR0T0J1</accession>
<dbReference type="Pfam" id="PF02558">
    <property type="entry name" value="ApbA"/>
    <property type="match status" value="1"/>
</dbReference>
<dbReference type="InterPro" id="IPR008927">
    <property type="entry name" value="6-PGluconate_DH-like_C_sf"/>
</dbReference>
<evidence type="ECO:0000313" key="7">
    <source>
        <dbReference type="Proteomes" id="UP001338125"/>
    </source>
</evidence>
<dbReference type="InterPro" id="IPR013332">
    <property type="entry name" value="KPR_N"/>
</dbReference>
<evidence type="ECO:0000256" key="3">
    <source>
        <dbReference type="ARBA" id="ARBA00023002"/>
    </source>
</evidence>
<feature type="domain" description="Ketopantoate reductase N-terminal" evidence="4">
    <location>
        <begin position="25"/>
        <end position="190"/>
    </location>
</feature>